<feature type="transmembrane region" description="Helical" evidence="1">
    <location>
        <begin position="54"/>
        <end position="71"/>
    </location>
</feature>
<protein>
    <submittedName>
        <fullName evidence="2">Inner membrane protein</fullName>
    </submittedName>
</protein>
<evidence type="ECO:0000256" key="1">
    <source>
        <dbReference type="SAM" id="Phobius"/>
    </source>
</evidence>
<evidence type="ECO:0000313" key="3">
    <source>
        <dbReference type="Proteomes" id="UP000182737"/>
    </source>
</evidence>
<keyword evidence="1" id="KW-1133">Transmembrane helix</keyword>
<dbReference type="SUPFAM" id="SSF55729">
    <property type="entry name" value="Acyl-CoA N-acyltransferases (Nat)"/>
    <property type="match status" value="1"/>
</dbReference>
<evidence type="ECO:0000313" key="2">
    <source>
        <dbReference type="EMBL" id="SFI96284.1"/>
    </source>
</evidence>
<name>A0A1I3MGP9_9SPIR</name>
<dbReference type="InterPro" id="IPR019629">
    <property type="entry name" value="Uncharacterised_HI1736/YgjV"/>
</dbReference>
<dbReference type="InterPro" id="IPR016181">
    <property type="entry name" value="Acyl_CoA_acyltransferase"/>
</dbReference>
<dbReference type="Proteomes" id="UP000182737">
    <property type="component" value="Unassembled WGS sequence"/>
</dbReference>
<gene>
    <name evidence="2" type="ORF">SAMN04487775_10934</name>
</gene>
<keyword evidence="1" id="KW-0472">Membrane</keyword>
<dbReference type="OrthoDB" id="677174at2"/>
<accession>A0A1I3MGP9</accession>
<sequence length="201" mass="22273">MDTRFILELIGYTGSLLVIVSMLMTSVVKLRIINTVGSVIFCGYAIAIHSYPTAAMQICLIIINMINLYKLNNTKKEYAAVGVNANDGFLAHFLFANSSDIKKFFPDFSNASENDKIFLITCGQVPAGVFIAQEDGADSLCVKLDYTTPAYRDCSAGKFMFSHLHHLGIKKITAETKIPAHEKYLRKMGFSANGDYFTKNL</sequence>
<dbReference type="RefSeq" id="WP_074932914.1">
    <property type="nucleotide sequence ID" value="NZ_FORI01000009.1"/>
</dbReference>
<dbReference type="AlphaFoldDB" id="A0A1I3MGP9"/>
<dbReference type="Pfam" id="PF10688">
    <property type="entry name" value="Imp-YgjV"/>
    <property type="match status" value="1"/>
</dbReference>
<dbReference type="EMBL" id="FORI01000009">
    <property type="protein sequence ID" value="SFI96284.1"/>
    <property type="molecule type" value="Genomic_DNA"/>
</dbReference>
<organism evidence="2 3">
    <name type="scientific">Treponema bryantii</name>
    <dbReference type="NCBI Taxonomy" id="163"/>
    <lineage>
        <taxon>Bacteria</taxon>
        <taxon>Pseudomonadati</taxon>
        <taxon>Spirochaetota</taxon>
        <taxon>Spirochaetia</taxon>
        <taxon>Spirochaetales</taxon>
        <taxon>Treponemataceae</taxon>
        <taxon>Treponema</taxon>
    </lineage>
</organism>
<proteinExistence type="predicted"/>
<keyword evidence="1" id="KW-0812">Transmembrane</keyword>
<reference evidence="3" key="1">
    <citation type="submission" date="2016-10" db="EMBL/GenBank/DDBJ databases">
        <authorList>
            <person name="Varghese N."/>
            <person name="Submissions S."/>
        </authorList>
    </citation>
    <scope>NUCLEOTIDE SEQUENCE [LARGE SCALE GENOMIC DNA]</scope>
    <source>
        <strain evidence="3">XBD1002</strain>
    </source>
</reference>
<keyword evidence="3" id="KW-1185">Reference proteome</keyword>
<feature type="transmembrane region" description="Helical" evidence="1">
    <location>
        <begin position="6"/>
        <end position="25"/>
    </location>
</feature>